<accession>A0AAV5CEZ9</accession>
<dbReference type="AlphaFoldDB" id="A0AAV5CEZ9"/>
<evidence type="ECO:0000313" key="2">
    <source>
        <dbReference type="EMBL" id="GJM96616.1"/>
    </source>
</evidence>
<organism evidence="2 3">
    <name type="scientific">Eleusine coracana subsp. coracana</name>
    <dbReference type="NCBI Taxonomy" id="191504"/>
    <lineage>
        <taxon>Eukaryota</taxon>
        <taxon>Viridiplantae</taxon>
        <taxon>Streptophyta</taxon>
        <taxon>Embryophyta</taxon>
        <taxon>Tracheophyta</taxon>
        <taxon>Spermatophyta</taxon>
        <taxon>Magnoliopsida</taxon>
        <taxon>Liliopsida</taxon>
        <taxon>Poales</taxon>
        <taxon>Poaceae</taxon>
        <taxon>PACMAD clade</taxon>
        <taxon>Chloridoideae</taxon>
        <taxon>Cynodonteae</taxon>
        <taxon>Eleusininae</taxon>
        <taxon>Eleusine</taxon>
    </lineage>
</organism>
<comment type="caution">
    <text evidence="2">The sequence shown here is derived from an EMBL/GenBank/DDBJ whole genome shotgun (WGS) entry which is preliminary data.</text>
</comment>
<dbReference type="Proteomes" id="UP001054889">
    <property type="component" value="Unassembled WGS sequence"/>
</dbReference>
<reference evidence="2" key="2">
    <citation type="submission" date="2021-12" db="EMBL/GenBank/DDBJ databases">
        <title>Resequencing data analysis of finger millet.</title>
        <authorList>
            <person name="Hatakeyama M."/>
            <person name="Aluri S."/>
            <person name="Balachadran M.T."/>
            <person name="Sivarajan S.R."/>
            <person name="Poveda L."/>
            <person name="Shimizu-Inatsugi R."/>
            <person name="Schlapbach R."/>
            <person name="Sreeman S.M."/>
            <person name="Shimizu K.K."/>
        </authorList>
    </citation>
    <scope>NUCLEOTIDE SEQUENCE</scope>
</reference>
<feature type="compositionally biased region" description="Polar residues" evidence="1">
    <location>
        <begin position="1"/>
        <end position="17"/>
    </location>
</feature>
<name>A0AAV5CEZ9_ELECO</name>
<evidence type="ECO:0000313" key="3">
    <source>
        <dbReference type="Proteomes" id="UP001054889"/>
    </source>
</evidence>
<evidence type="ECO:0000256" key="1">
    <source>
        <dbReference type="SAM" id="MobiDB-lite"/>
    </source>
</evidence>
<dbReference type="EMBL" id="BQKI01000006">
    <property type="protein sequence ID" value="GJM96616.1"/>
    <property type="molecule type" value="Genomic_DNA"/>
</dbReference>
<gene>
    <name evidence="2" type="primary">ga13475</name>
    <name evidence="2" type="ORF">PR202_ga13475</name>
</gene>
<protein>
    <submittedName>
        <fullName evidence="2">Uncharacterized protein</fullName>
    </submittedName>
</protein>
<reference evidence="2" key="1">
    <citation type="journal article" date="2018" name="DNA Res.">
        <title>Multiple hybrid de novo genome assembly of finger millet, an orphan allotetraploid crop.</title>
        <authorList>
            <person name="Hatakeyama M."/>
            <person name="Aluri S."/>
            <person name="Balachadran M.T."/>
            <person name="Sivarajan S.R."/>
            <person name="Patrignani A."/>
            <person name="Gruter S."/>
            <person name="Poveda L."/>
            <person name="Shimizu-Inatsugi R."/>
            <person name="Baeten J."/>
            <person name="Francoijs K.J."/>
            <person name="Nataraja K.N."/>
            <person name="Reddy Y.A.N."/>
            <person name="Phadnis S."/>
            <person name="Ravikumar R.L."/>
            <person name="Schlapbach R."/>
            <person name="Sreeman S.M."/>
            <person name="Shimizu K.K."/>
        </authorList>
    </citation>
    <scope>NUCLEOTIDE SEQUENCE</scope>
</reference>
<feature type="region of interest" description="Disordered" evidence="1">
    <location>
        <begin position="1"/>
        <end position="28"/>
    </location>
</feature>
<proteinExistence type="predicted"/>
<sequence length="122" mass="13188">MDQGHNRATYSTSNRAIPSSMGDDPECTATTRNLGSGMLAMDCINAVHSEVGLSNVLLRIDKIGRSQHAMEDLGDHREPSSSCSWHFMVGPGQQSDASGMYCKMMMHAQCVSSCRNISSISC</sequence>
<keyword evidence="3" id="KW-1185">Reference proteome</keyword>